<feature type="transmembrane region" description="Helical" evidence="7">
    <location>
        <begin position="95"/>
        <end position="118"/>
    </location>
</feature>
<dbReference type="EMBL" id="SPLM01000144">
    <property type="protein sequence ID" value="TMW57048.1"/>
    <property type="molecule type" value="Genomic_DNA"/>
</dbReference>
<dbReference type="FunFam" id="1.20.1540.10:FF:000016">
    <property type="entry name" value="Derlin"/>
    <property type="match status" value="1"/>
</dbReference>
<evidence type="ECO:0000256" key="2">
    <source>
        <dbReference type="ARBA" id="ARBA00008917"/>
    </source>
</evidence>
<keyword evidence="6 7" id="KW-0472">Membrane</keyword>
<keyword evidence="4 7" id="KW-0256">Endoplasmic reticulum</keyword>
<dbReference type="GO" id="GO:0005789">
    <property type="term" value="C:endoplasmic reticulum membrane"/>
    <property type="evidence" value="ECO:0007669"/>
    <property type="project" value="UniProtKB-SubCell"/>
</dbReference>
<comment type="similarity">
    <text evidence="2 7">Belongs to the derlin family.</text>
</comment>
<comment type="subcellular location">
    <subcellularLocation>
        <location evidence="1 7">Endoplasmic reticulum membrane</location>
        <topology evidence="1 7">Multi-pass membrane protein</topology>
    </subcellularLocation>
</comment>
<evidence type="ECO:0000313" key="8">
    <source>
        <dbReference type="EMBL" id="TMW57048.1"/>
    </source>
</evidence>
<evidence type="ECO:0000256" key="5">
    <source>
        <dbReference type="ARBA" id="ARBA00022989"/>
    </source>
</evidence>
<accession>A0A8K1C5Z3</accession>
<feature type="transmembrane region" description="Helical" evidence="7">
    <location>
        <begin position="55"/>
        <end position="75"/>
    </location>
</feature>
<evidence type="ECO:0000256" key="1">
    <source>
        <dbReference type="ARBA" id="ARBA00004477"/>
    </source>
</evidence>
<dbReference type="SUPFAM" id="SSF144091">
    <property type="entry name" value="Rhomboid-like"/>
    <property type="match status" value="1"/>
</dbReference>
<evidence type="ECO:0000256" key="6">
    <source>
        <dbReference type="ARBA" id="ARBA00023136"/>
    </source>
</evidence>
<dbReference type="AlphaFoldDB" id="A0A8K1C5Z3"/>
<comment type="function">
    <text evidence="7">May be involved in the degradation of misfolded endoplasmic reticulum (ER) luminal proteins.</text>
</comment>
<dbReference type="InterPro" id="IPR035952">
    <property type="entry name" value="Rhomboid-like_sf"/>
</dbReference>
<dbReference type="GO" id="GO:0051603">
    <property type="term" value="P:proteolysis involved in protein catabolic process"/>
    <property type="evidence" value="ECO:0007669"/>
    <property type="project" value="UniProtKB-ARBA"/>
</dbReference>
<dbReference type="OrthoDB" id="1716531at2759"/>
<evidence type="ECO:0000256" key="4">
    <source>
        <dbReference type="ARBA" id="ARBA00022824"/>
    </source>
</evidence>
<evidence type="ECO:0000256" key="7">
    <source>
        <dbReference type="RuleBase" id="RU363059"/>
    </source>
</evidence>
<feature type="transmembrane region" description="Helical" evidence="7">
    <location>
        <begin position="163"/>
        <end position="183"/>
    </location>
</feature>
<keyword evidence="9" id="KW-1185">Reference proteome</keyword>
<reference evidence="8" key="1">
    <citation type="submission" date="2019-03" db="EMBL/GenBank/DDBJ databases">
        <title>Long read genome sequence of the mycoparasitic Pythium oligandrum ATCC 38472 isolated from sugarbeet rhizosphere.</title>
        <authorList>
            <person name="Gaulin E."/>
        </authorList>
    </citation>
    <scope>NUCLEOTIDE SEQUENCE</scope>
    <source>
        <strain evidence="8">ATCC 38472_TT</strain>
    </source>
</reference>
<dbReference type="InterPro" id="IPR007599">
    <property type="entry name" value="DER1"/>
</dbReference>
<keyword evidence="5 7" id="KW-1133">Transmembrane helix</keyword>
<feature type="transmembrane region" description="Helical" evidence="7">
    <location>
        <begin position="20"/>
        <end position="43"/>
    </location>
</feature>
<dbReference type="Pfam" id="PF04511">
    <property type="entry name" value="DER1"/>
    <property type="match status" value="1"/>
</dbReference>
<dbReference type="GO" id="GO:0033554">
    <property type="term" value="P:cellular response to stress"/>
    <property type="evidence" value="ECO:0007669"/>
    <property type="project" value="UniProtKB-ARBA"/>
</dbReference>
<comment type="caution">
    <text evidence="8">The sequence shown here is derived from an EMBL/GenBank/DDBJ whole genome shotgun (WGS) entry which is preliminary data.</text>
</comment>
<dbReference type="Proteomes" id="UP000794436">
    <property type="component" value="Unassembled WGS sequence"/>
</dbReference>
<feature type="transmembrane region" description="Helical" evidence="7">
    <location>
        <begin position="139"/>
        <end position="157"/>
    </location>
</feature>
<evidence type="ECO:0000313" key="9">
    <source>
        <dbReference type="Proteomes" id="UP000794436"/>
    </source>
</evidence>
<keyword evidence="3 7" id="KW-0812">Transmembrane</keyword>
<dbReference type="PANTHER" id="PTHR11009">
    <property type="entry name" value="DER1-LIKE PROTEIN, DERLIN"/>
    <property type="match status" value="1"/>
</dbReference>
<organism evidence="8 9">
    <name type="scientific">Pythium oligandrum</name>
    <name type="common">Mycoparasitic fungus</name>
    <dbReference type="NCBI Taxonomy" id="41045"/>
    <lineage>
        <taxon>Eukaryota</taxon>
        <taxon>Sar</taxon>
        <taxon>Stramenopiles</taxon>
        <taxon>Oomycota</taxon>
        <taxon>Peronosporomycetes</taxon>
        <taxon>Pythiales</taxon>
        <taxon>Pythiaceae</taxon>
        <taxon>Pythium</taxon>
    </lineage>
</organism>
<proteinExistence type="inferred from homology"/>
<protein>
    <recommendedName>
        <fullName evidence="7">Derlin</fullName>
    </recommendedName>
</protein>
<evidence type="ECO:0000256" key="3">
    <source>
        <dbReference type="ARBA" id="ARBA00022692"/>
    </source>
</evidence>
<gene>
    <name evidence="8" type="ORF">Poli38472_002973</name>
</gene>
<sequence length="245" mass="28566">MNDPLEWYYEIPIISRLYLTGAFLTTTACALDLVSPFSLYFNFNLIFFKGQVWRLLTNFLFFGLFSLDFLFHMYFVVRYCRLLEEGSFRGRTADFLYMLLLGAFFMILVAPFVNIHFLGSSLTFMMVYVWGRRNEHVRMSFLGLFPFTAPYLPWVLFSFSLLLGNSATTDIMGIVIGHIYYFFEDVYPTIARIRGWKTQRPLATPRLIKYFFEAPPPVAENVINDLAQGDLAFDDQDDGAHPHME</sequence>
<name>A0A8K1C5Z3_PYTOL</name>